<proteinExistence type="predicted"/>
<reference evidence="1" key="1">
    <citation type="submission" date="2018-05" db="EMBL/GenBank/DDBJ databases">
        <authorList>
            <person name="Lanie J.A."/>
            <person name="Ng W.-L."/>
            <person name="Kazmierczak K.M."/>
            <person name="Andrzejewski T.M."/>
            <person name="Davidsen T.M."/>
            <person name="Wayne K.J."/>
            <person name="Tettelin H."/>
            <person name="Glass J.I."/>
            <person name="Rusch D."/>
            <person name="Podicherti R."/>
            <person name="Tsui H.-C.T."/>
            <person name="Winkler M.E."/>
        </authorList>
    </citation>
    <scope>NUCLEOTIDE SEQUENCE</scope>
</reference>
<evidence type="ECO:0000313" key="1">
    <source>
        <dbReference type="EMBL" id="SVA79996.1"/>
    </source>
</evidence>
<dbReference type="EMBL" id="UINC01018955">
    <property type="protein sequence ID" value="SVA79996.1"/>
    <property type="molecule type" value="Genomic_DNA"/>
</dbReference>
<dbReference type="AlphaFoldDB" id="A0A381YSI2"/>
<organism evidence="1">
    <name type="scientific">marine metagenome</name>
    <dbReference type="NCBI Taxonomy" id="408172"/>
    <lineage>
        <taxon>unclassified sequences</taxon>
        <taxon>metagenomes</taxon>
        <taxon>ecological metagenomes</taxon>
    </lineage>
</organism>
<name>A0A381YSI2_9ZZZZ</name>
<protein>
    <submittedName>
        <fullName evidence="1">Uncharacterized protein</fullName>
    </submittedName>
</protein>
<accession>A0A381YSI2</accession>
<gene>
    <name evidence="1" type="ORF">METZ01_LOCUS132850</name>
</gene>
<sequence length="34" mass="3698">MYAVDDDSLYQAESTMGLAACAASYSIYAKKFGR</sequence>